<protein>
    <submittedName>
        <fullName evidence="2">Uncharacterized protein</fullName>
    </submittedName>
</protein>
<gene>
    <name evidence="2" type="ORF">MSPICULIGERA_LOCUS23195</name>
</gene>
<evidence type="ECO:0000313" key="2">
    <source>
        <dbReference type="EMBL" id="CAJ0585164.1"/>
    </source>
</evidence>
<proteinExistence type="predicted"/>
<feature type="signal peptide" evidence="1">
    <location>
        <begin position="1"/>
        <end position="16"/>
    </location>
</feature>
<dbReference type="Proteomes" id="UP001177023">
    <property type="component" value="Unassembled WGS sequence"/>
</dbReference>
<feature type="chain" id="PRO_5041427183" evidence="1">
    <location>
        <begin position="17"/>
        <end position="131"/>
    </location>
</feature>
<accession>A0AA36DCE4</accession>
<feature type="non-terminal residue" evidence="2">
    <location>
        <position position="1"/>
    </location>
</feature>
<name>A0AA36DCE4_9BILA</name>
<keyword evidence="3" id="KW-1185">Reference proteome</keyword>
<evidence type="ECO:0000256" key="1">
    <source>
        <dbReference type="SAM" id="SignalP"/>
    </source>
</evidence>
<dbReference type="AlphaFoldDB" id="A0AA36DCE4"/>
<dbReference type="EMBL" id="CATQJA010002702">
    <property type="protein sequence ID" value="CAJ0585164.1"/>
    <property type="molecule type" value="Genomic_DNA"/>
</dbReference>
<comment type="caution">
    <text evidence="2">The sequence shown here is derived from an EMBL/GenBank/DDBJ whole genome shotgun (WGS) entry which is preliminary data.</text>
</comment>
<sequence length="131" mass="14214">MRTFVLLVALVAAVNAFTGLPSTYTTKQKNDACKDYCMNAGDPSPLTGFAFASNGWELCNCQVAQQSGSWLGSNCYNQCHNRCVNTLGQCSWNQALNTDYKGPCCSTSQTNTTVFNQCYKNTAPVGLCYST</sequence>
<evidence type="ECO:0000313" key="3">
    <source>
        <dbReference type="Proteomes" id="UP001177023"/>
    </source>
</evidence>
<keyword evidence="1" id="KW-0732">Signal</keyword>
<reference evidence="2" key="1">
    <citation type="submission" date="2023-06" db="EMBL/GenBank/DDBJ databases">
        <authorList>
            <person name="Delattre M."/>
        </authorList>
    </citation>
    <scope>NUCLEOTIDE SEQUENCE</scope>
    <source>
        <strain evidence="2">AF72</strain>
    </source>
</reference>
<organism evidence="2 3">
    <name type="scientific">Mesorhabditis spiculigera</name>
    <dbReference type="NCBI Taxonomy" id="96644"/>
    <lineage>
        <taxon>Eukaryota</taxon>
        <taxon>Metazoa</taxon>
        <taxon>Ecdysozoa</taxon>
        <taxon>Nematoda</taxon>
        <taxon>Chromadorea</taxon>
        <taxon>Rhabditida</taxon>
        <taxon>Rhabditina</taxon>
        <taxon>Rhabditomorpha</taxon>
        <taxon>Rhabditoidea</taxon>
        <taxon>Rhabditidae</taxon>
        <taxon>Mesorhabditinae</taxon>
        <taxon>Mesorhabditis</taxon>
    </lineage>
</organism>